<dbReference type="EMBL" id="KB456260">
    <property type="protein sequence ID" value="EMF17599.1"/>
    <property type="molecule type" value="Genomic_DNA"/>
</dbReference>
<dbReference type="Gene3D" id="2.40.400.10">
    <property type="entry name" value="Acetoacetate decarboxylase-like"/>
    <property type="match status" value="1"/>
</dbReference>
<dbReference type="HOGENOM" id="CLU_050866_1_1_1"/>
<dbReference type="eggNOG" id="ENOG502S9HK">
    <property type="taxonomic scope" value="Eukaryota"/>
</dbReference>
<dbReference type="InterPro" id="IPR023375">
    <property type="entry name" value="ADC_dom_sf"/>
</dbReference>
<feature type="chain" id="PRO_5004110017" evidence="1">
    <location>
        <begin position="25"/>
        <end position="365"/>
    </location>
</feature>
<feature type="signal peptide" evidence="1">
    <location>
        <begin position="1"/>
        <end position="24"/>
    </location>
</feature>
<dbReference type="RefSeq" id="XP_016765720.1">
    <property type="nucleotide sequence ID" value="XM_016903744.1"/>
</dbReference>
<dbReference type="PANTHER" id="PTHR40518">
    <property type="entry name" value="ACETOACETATE DECARBOXYLASE"/>
    <property type="match status" value="1"/>
</dbReference>
<evidence type="ECO:0000313" key="3">
    <source>
        <dbReference type="Proteomes" id="UP000016931"/>
    </source>
</evidence>
<name>N1QNT9_SPHMS</name>
<dbReference type="PANTHER" id="PTHR40518:SF1">
    <property type="entry name" value="ACETOACETATE DECARBOXYLASE"/>
    <property type="match status" value="1"/>
</dbReference>
<protein>
    <submittedName>
        <fullName evidence="2">Uncharacterized protein</fullName>
    </submittedName>
</protein>
<sequence>MRLFRAAFTGIIATLAATPTLTKACTNCTNESTEPIEPAPAPWTLKGDIYGIFLLPGLGLPLLGASPEDLPVKAFPPLERKYQASIAGEYVGKIGMIQVLRYTESPVGPYDELLIIPGFFEYENEGEKEEGVRVSRIYVSQKYTCWNGRVNWNIPKHLARFDWTYEADGSTTVKVYPFDTTIPNSEAEAFASEKPFFQMTFAPLLPENLLNDTLSSVTSLLSSGGSSSSTNGILPSLLTTLTSNGLNLNPSIPFTTDLYSLLGIDATLKQPPVPYGNDAFSALGFGGPTWKSVVPGQFTTQANLGTVDLDQSGTDGEGSPGEVNAVGDEWYENFWPGLPRVNVGIRMKDATITFSEGTDMPNVVA</sequence>
<reference evidence="2 3" key="1">
    <citation type="journal article" date="2012" name="PLoS Pathog.">
        <title>Diverse lifestyles and strategies of plant pathogenesis encoded in the genomes of eighteen Dothideomycetes fungi.</title>
        <authorList>
            <person name="Ohm R.A."/>
            <person name="Feau N."/>
            <person name="Henrissat B."/>
            <person name="Schoch C.L."/>
            <person name="Horwitz B.A."/>
            <person name="Barry K.W."/>
            <person name="Condon B.J."/>
            <person name="Copeland A.C."/>
            <person name="Dhillon B."/>
            <person name="Glaser F."/>
            <person name="Hesse C.N."/>
            <person name="Kosti I."/>
            <person name="LaButti K."/>
            <person name="Lindquist E.A."/>
            <person name="Lucas S."/>
            <person name="Salamov A.A."/>
            <person name="Bradshaw R.E."/>
            <person name="Ciuffetti L."/>
            <person name="Hamelin R.C."/>
            <person name="Kema G.H.J."/>
            <person name="Lawrence C."/>
            <person name="Scott J.A."/>
            <person name="Spatafora J.W."/>
            <person name="Turgeon B.G."/>
            <person name="de Wit P.J.G.M."/>
            <person name="Zhong S."/>
            <person name="Goodwin S.B."/>
            <person name="Grigoriev I.V."/>
        </authorList>
    </citation>
    <scope>NUCLEOTIDE SEQUENCE [LARGE SCALE GENOMIC DNA]</scope>
    <source>
        <strain evidence="2 3">SO2202</strain>
    </source>
</reference>
<dbReference type="OMA" id="VGPYDEF"/>
<accession>N1QNT9</accession>
<organism evidence="2 3">
    <name type="scientific">Sphaerulina musiva (strain SO2202)</name>
    <name type="common">Poplar stem canker fungus</name>
    <name type="synonym">Septoria musiva</name>
    <dbReference type="NCBI Taxonomy" id="692275"/>
    <lineage>
        <taxon>Eukaryota</taxon>
        <taxon>Fungi</taxon>
        <taxon>Dikarya</taxon>
        <taxon>Ascomycota</taxon>
        <taxon>Pezizomycotina</taxon>
        <taxon>Dothideomycetes</taxon>
        <taxon>Dothideomycetidae</taxon>
        <taxon>Mycosphaerellales</taxon>
        <taxon>Mycosphaerellaceae</taxon>
        <taxon>Sphaerulina</taxon>
    </lineage>
</organism>
<proteinExistence type="predicted"/>
<dbReference type="GeneID" id="27900881"/>
<dbReference type="SUPFAM" id="SSF160104">
    <property type="entry name" value="Acetoacetate decarboxylase-like"/>
    <property type="match status" value="1"/>
</dbReference>
<keyword evidence="1" id="KW-0732">Signal</keyword>
<keyword evidence="3" id="KW-1185">Reference proteome</keyword>
<evidence type="ECO:0000256" key="1">
    <source>
        <dbReference type="SAM" id="SignalP"/>
    </source>
</evidence>
<evidence type="ECO:0000313" key="2">
    <source>
        <dbReference type="EMBL" id="EMF17599.1"/>
    </source>
</evidence>
<dbReference type="Proteomes" id="UP000016931">
    <property type="component" value="Unassembled WGS sequence"/>
</dbReference>
<gene>
    <name evidence="2" type="ORF">SEPMUDRAFT_146579</name>
</gene>
<dbReference type="AlphaFoldDB" id="N1QNT9"/>